<dbReference type="EMBL" id="LC625835">
    <property type="protein sequence ID" value="BCU03853.1"/>
    <property type="molecule type" value="Genomic_DNA"/>
</dbReference>
<accession>A0A811BPE9</accession>
<sequence length="79" mass="8906">MAIALLGHCIQVIFYVFWQKGCINCGQVDAVDIEVCAQKSVFWTNSARLRSLTPVRQQRSTYKQKDRLSNVIANSARGC</sequence>
<reference evidence="1" key="1">
    <citation type="submission" date="2021-04" db="EMBL/GenBank/DDBJ databases">
        <title>Draft Genome Sequence of Pandoravirus japonicus, Isolated from the Sabaishi River of Niigata, Japan.</title>
        <authorList>
            <person name="Hosokawa N."/>
            <person name="Takahashi H."/>
            <person name="Aoki K."/>
            <person name="Takemura M."/>
        </authorList>
    </citation>
    <scope>NUCLEOTIDE SEQUENCE</scope>
</reference>
<evidence type="ECO:0000313" key="2">
    <source>
        <dbReference type="Proteomes" id="UP001253637"/>
    </source>
</evidence>
<name>A0A811BPE9_9VIRU</name>
<organism evidence="1 2">
    <name type="scientific">Pandoravirus japonicus</name>
    <dbReference type="NCBI Taxonomy" id="2823154"/>
    <lineage>
        <taxon>Viruses</taxon>
        <taxon>Pandoravirus</taxon>
    </lineage>
</organism>
<dbReference type="Proteomes" id="UP001253637">
    <property type="component" value="Segment"/>
</dbReference>
<evidence type="ECO:0000313" key="1">
    <source>
        <dbReference type="EMBL" id="BCU03853.1"/>
    </source>
</evidence>
<protein>
    <submittedName>
        <fullName evidence="1">Uncharacterized protein</fullName>
    </submittedName>
</protein>
<proteinExistence type="predicted"/>